<dbReference type="AlphaFoldDB" id="E4WY44"/>
<dbReference type="InParanoid" id="E4WY44"/>
<keyword evidence="5" id="KW-1185">Reference proteome</keyword>
<dbReference type="GO" id="GO:0005789">
    <property type="term" value="C:endoplasmic reticulum membrane"/>
    <property type="evidence" value="ECO:0007669"/>
    <property type="project" value="InterPro"/>
</dbReference>
<feature type="compositionally biased region" description="Gly residues" evidence="1">
    <location>
        <begin position="1"/>
        <end position="13"/>
    </location>
</feature>
<dbReference type="Proteomes" id="UP000001307">
    <property type="component" value="Unassembled WGS sequence"/>
</dbReference>
<reference evidence="3" key="1">
    <citation type="journal article" date="2010" name="Science">
        <title>Plasticity of animal genome architecture unmasked by rapid evolution of a pelagic tunicate.</title>
        <authorList>
            <person name="Denoeud F."/>
            <person name="Henriet S."/>
            <person name="Mungpakdee S."/>
            <person name="Aury J.M."/>
            <person name="Da Silva C."/>
            <person name="Brinkmann H."/>
            <person name="Mikhaleva J."/>
            <person name="Olsen L.C."/>
            <person name="Jubin C."/>
            <person name="Canestro C."/>
            <person name="Bouquet J.M."/>
            <person name="Danks G."/>
            <person name="Poulain J."/>
            <person name="Campsteijn C."/>
            <person name="Adamski M."/>
            <person name="Cross I."/>
            <person name="Yadetie F."/>
            <person name="Muffato M."/>
            <person name="Louis A."/>
            <person name="Butcher S."/>
            <person name="Tsagkogeorga G."/>
            <person name="Konrad A."/>
            <person name="Singh S."/>
            <person name="Jensen M.F."/>
            <person name="Cong E.H."/>
            <person name="Eikeseth-Otteraa H."/>
            <person name="Noel B."/>
            <person name="Anthouard V."/>
            <person name="Porcel B.M."/>
            <person name="Kachouri-Lafond R."/>
            <person name="Nishino A."/>
            <person name="Ugolini M."/>
            <person name="Chourrout P."/>
            <person name="Nishida H."/>
            <person name="Aasland R."/>
            <person name="Huzurbazar S."/>
            <person name="Westhof E."/>
            <person name="Delsuc F."/>
            <person name="Lehrach H."/>
            <person name="Reinhardt R."/>
            <person name="Weissenbach J."/>
            <person name="Roy S.W."/>
            <person name="Artiguenave F."/>
            <person name="Postlethwait J.H."/>
            <person name="Manak J.R."/>
            <person name="Thompson E.M."/>
            <person name="Jaillon O."/>
            <person name="Du Pasquier L."/>
            <person name="Boudinot P."/>
            <person name="Liberles D.A."/>
            <person name="Volff J.N."/>
            <person name="Philippe H."/>
            <person name="Lenhard B."/>
            <person name="Roest Crollius H."/>
            <person name="Wincker P."/>
            <person name="Chourrout D."/>
        </authorList>
    </citation>
    <scope>NUCLEOTIDE SEQUENCE [LARGE SCALE GENOMIC DNA]</scope>
</reference>
<evidence type="ECO:0000256" key="1">
    <source>
        <dbReference type="SAM" id="MobiDB-lite"/>
    </source>
</evidence>
<keyword evidence="2" id="KW-1133">Transmembrane helix</keyword>
<evidence type="ECO:0000313" key="4">
    <source>
        <dbReference type="EMBL" id="CBY31399.1"/>
    </source>
</evidence>
<evidence type="ECO:0000313" key="3">
    <source>
        <dbReference type="EMBL" id="CBY22288.1"/>
    </source>
</evidence>
<protein>
    <submittedName>
        <fullName evidence="3">Uncharacterized protein</fullName>
    </submittedName>
</protein>
<evidence type="ECO:0000256" key="2">
    <source>
        <dbReference type="SAM" id="Phobius"/>
    </source>
</evidence>
<dbReference type="EMBL" id="FN654301">
    <property type="protein sequence ID" value="CBY31399.1"/>
    <property type="molecule type" value="Genomic_DNA"/>
</dbReference>
<feature type="region of interest" description="Disordered" evidence="1">
    <location>
        <begin position="1"/>
        <end position="20"/>
    </location>
</feature>
<organism evidence="3">
    <name type="scientific">Oikopleura dioica</name>
    <name type="common">Tunicate</name>
    <dbReference type="NCBI Taxonomy" id="34765"/>
    <lineage>
        <taxon>Eukaryota</taxon>
        <taxon>Metazoa</taxon>
        <taxon>Chordata</taxon>
        <taxon>Tunicata</taxon>
        <taxon>Appendicularia</taxon>
        <taxon>Copelata</taxon>
        <taxon>Oikopleuridae</taxon>
        <taxon>Oikopleura</taxon>
    </lineage>
</organism>
<dbReference type="Pfam" id="PF15168">
    <property type="entry name" value="TRIQK"/>
    <property type="match status" value="1"/>
</dbReference>
<gene>
    <name evidence="3" type="ORF">GSOID_T00011845001</name>
    <name evidence="4" type="ORF">GSOID_T00025302001</name>
</gene>
<dbReference type="OrthoDB" id="10318686at2759"/>
<dbReference type="Proteomes" id="UP000011014">
    <property type="component" value="Unassembled WGS sequence"/>
</dbReference>
<dbReference type="InterPro" id="IPR024842">
    <property type="entry name" value="TRIQK"/>
</dbReference>
<proteinExistence type="predicted"/>
<accession>E4WY44</accession>
<feature type="transmembrane region" description="Helical" evidence="2">
    <location>
        <begin position="62"/>
        <end position="85"/>
    </location>
</feature>
<name>E4WY44_OIKDI</name>
<keyword evidence="2" id="KW-0472">Membrane</keyword>
<dbReference type="EMBL" id="FN653018">
    <property type="protein sequence ID" value="CBY22288.1"/>
    <property type="molecule type" value="Genomic_DNA"/>
</dbReference>
<sequence length="92" mass="10136">MARGGQGSKGGGKAQMAQPPITKYRKNIGSYQRANTNKDATRDFKTKADIRKSISVTEETKWMGSALVGILCLLFALYGLMFYIFSKPQTVP</sequence>
<evidence type="ECO:0000313" key="5">
    <source>
        <dbReference type="Proteomes" id="UP000001307"/>
    </source>
</evidence>
<keyword evidence="2" id="KW-0812">Transmembrane</keyword>